<keyword evidence="2" id="KW-1185">Reference proteome</keyword>
<protein>
    <submittedName>
        <fullName evidence="1">Uncharacterized protein</fullName>
    </submittedName>
</protein>
<evidence type="ECO:0000313" key="2">
    <source>
        <dbReference type="Proteomes" id="UP001283361"/>
    </source>
</evidence>
<gene>
    <name evidence="1" type="ORF">RRG08_038954</name>
</gene>
<reference evidence="1" key="1">
    <citation type="journal article" date="2023" name="G3 (Bethesda)">
        <title>A reference genome for the long-term kleptoplast-retaining sea slug Elysia crispata morphotype clarki.</title>
        <authorList>
            <person name="Eastman K.E."/>
            <person name="Pendleton A.L."/>
            <person name="Shaikh M.A."/>
            <person name="Suttiyut T."/>
            <person name="Ogas R."/>
            <person name="Tomko P."/>
            <person name="Gavelis G."/>
            <person name="Widhalm J.R."/>
            <person name="Wisecaver J.H."/>
        </authorList>
    </citation>
    <scope>NUCLEOTIDE SEQUENCE</scope>
    <source>
        <strain evidence="1">ECLA1</strain>
    </source>
</reference>
<comment type="caution">
    <text evidence="1">The sequence shown here is derived from an EMBL/GenBank/DDBJ whole genome shotgun (WGS) entry which is preliminary data.</text>
</comment>
<name>A0AAE1CU68_9GAST</name>
<dbReference type="AlphaFoldDB" id="A0AAE1CU68"/>
<organism evidence="1 2">
    <name type="scientific">Elysia crispata</name>
    <name type="common">lettuce slug</name>
    <dbReference type="NCBI Taxonomy" id="231223"/>
    <lineage>
        <taxon>Eukaryota</taxon>
        <taxon>Metazoa</taxon>
        <taxon>Spiralia</taxon>
        <taxon>Lophotrochozoa</taxon>
        <taxon>Mollusca</taxon>
        <taxon>Gastropoda</taxon>
        <taxon>Heterobranchia</taxon>
        <taxon>Euthyneura</taxon>
        <taxon>Panpulmonata</taxon>
        <taxon>Sacoglossa</taxon>
        <taxon>Placobranchoidea</taxon>
        <taxon>Plakobranchidae</taxon>
        <taxon>Elysia</taxon>
    </lineage>
</organism>
<evidence type="ECO:0000313" key="1">
    <source>
        <dbReference type="EMBL" id="KAK3734930.1"/>
    </source>
</evidence>
<proteinExistence type="predicted"/>
<accession>A0AAE1CU68</accession>
<dbReference type="Proteomes" id="UP001283361">
    <property type="component" value="Unassembled WGS sequence"/>
</dbReference>
<sequence length="91" mass="10258">MACPYLGEAVFPDNVHTNTNLPLYQLPPTSRKQSHLPVLADRSRELDPGVGLHIFPVFTLLSLSFNTYKEISRVKISVTRNPYGDQMKDTV</sequence>
<dbReference type="EMBL" id="JAWDGP010006834">
    <property type="protein sequence ID" value="KAK3734930.1"/>
    <property type="molecule type" value="Genomic_DNA"/>
</dbReference>